<dbReference type="RefSeq" id="WP_138209605.1">
    <property type="nucleotide sequence ID" value="NZ_CBCRUQ010000016.1"/>
</dbReference>
<dbReference type="NCBIfam" id="TIGR02481">
    <property type="entry name" value="hemeryth_dom"/>
    <property type="match status" value="1"/>
</dbReference>
<keyword evidence="5 6" id="KW-0408">Iron</keyword>
<dbReference type="EMBL" id="LR590481">
    <property type="protein sequence ID" value="VTQ86198.1"/>
    <property type="molecule type" value="Genomic_DNA"/>
</dbReference>
<feature type="binding site" evidence="6">
    <location>
        <position position="78"/>
    </location>
    <ligand>
        <name>Fe cation</name>
        <dbReference type="ChEBI" id="CHEBI:24875"/>
        <label>2</label>
    </ligand>
</feature>
<feature type="domain" description="Hemerythrin-like" evidence="7">
    <location>
        <begin position="11"/>
        <end position="127"/>
    </location>
</feature>
<keyword evidence="9" id="KW-1185">Reference proteome</keyword>
<dbReference type="InterPro" id="IPR012312">
    <property type="entry name" value="Hemerythrin-like"/>
</dbReference>
<sequence>MIDWKDDFVIGVDKIDSQHKHLFKIANDAYDVLKNEFCIDKYDKIIKILEELKEYTIFHFNAEENYMQEIGYKKLFTHKIEHNKFIEKIKNVNLDNIDKDQDAYLLEILEFVVNWIENHILYTDKLITKL</sequence>
<evidence type="ECO:0000313" key="8">
    <source>
        <dbReference type="EMBL" id="VTQ86198.1"/>
    </source>
</evidence>
<keyword evidence="3 6" id="KW-0561">Oxygen transport</keyword>
<dbReference type="Pfam" id="PF01814">
    <property type="entry name" value="Hemerythrin"/>
    <property type="match status" value="1"/>
</dbReference>
<evidence type="ECO:0000256" key="4">
    <source>
        <dbReference type="ARBA" id="ARBA00022723"/>
    </source>
</evidence>
<evidence type="ECO:0000256" key="1">
    <source>
        <dbReference type="ARBA" id="ARBA00010587"/>
    </source>
</evidence>
<dbReference type="PANTHER" id="PTHR37164:SF1">
    <property type="entry name" value="BACTERIOHEMERYTHRIN"/>
    <property type="match status" value="1"/>
</dbReference>
<name>A0A4U9R652_HATHI</name>
<accession>A0A4U9R652</accession>
<dbReference type="InterPro" id="IPR050669">
    <property type="entry name" value="Hemerythrin"/>
</dbReference>
<reference evidence="8 9" key="1">
    <citation type="submission" date="2019-05" db="EMBL/GenBank/DDBJ databases">
        <authorList>
            <consortium name="Pathogen Informatics"/>
        </authorList>
    </citation>
    <scope>NUCLEOTIDE SEQUENCE [LARGE SCALE GENOMIC DNA]</scope>
    <source>
        <strain evidence="8 9">NCTC503</strain>
    </source>
</reference>
<dbReference type="HAMAP" id="MF_00556">
    <property type="entry name" value="Hemerythrin"/>
    <property type="match status" value="1"/>
</dbReference>
<keyword evidence="4 6" id="KW-0479">Metal-binding</keyword>
<feature type="binding site" evidence="6">
    <location>
        <position position="124"/>
    </location>
    <ligand>
        <name>Fe cation</name>
        <dbReference type="ChEBI" id="CHEBI:24875"/>
        <label>2</label>
    </ligand>
</feature>
<comment type="subunit">
    <text evidence="6">Monomer.</text>
</comment>
<dbReference type="PANTHER" id="PTHR37164">
    <property type="entry name" value="BACTERIOHEMERYTHRIN"/>
    <property type="match status" value="1"/>
</dbReference>
<dbReference type="AlphaFoldDB" id="A0A4U9R652"/>
<comment type="similarity">
    <text evidence="1 6">Belongs to the hemerythrin family.</text>
</comment>
<dbReference type="SUPFAM" id="SSF47188">
    <property type="entry name" value="Hemerythrin-like"/>
    <property type="match status" value="1"/>
</dbReference>
<evidence type="ECO:0000259" key="7">
    <source>
        <dbReference type="Pfam" id="PF01814"/>
    </source>
</evidence>
<dbReference type="GO" id="GO:0005506">
    <property type="term" value="F:iron ion binding"/>
    <property type="evidence" value="ECO:0007669"/>
    <property type="project" value="UniProtKB-UniRule"/>
</dbReference>
<dbReference type="CDD" id="cd12107">
    <property type="entry name" value="Hemerythrin"/>
    <property type="match status" value="1"/>
</dbReference>
<gene>
    <name evidence="8" type="ORF">NCTC503_00892</name>
</gene>
<dbReference type="InterPro" id="IPR023504">
    <property type="entry name" value="Bacteriohemerythrin-like"/>
</dbReference>
<dbReference type="GO" id="GO:0005344">
    <property type="term" value="F:oxygen carrier activity"/>
    <property type="evidence" value="ECO:0007669"/>
    <property type="project" value="UniProtKB-UniRule"/>
</dbReference>
<evidence type="ECO:0000313" key="9">
    <source>
        <dbReference type="Proteomes" id="UP000308489"/>
    </source>
</evidence>
<feature type="binding site" evidence="6">
    <location>
        <position position="82"/>
    </location>
    <ligand>
        <name>Fe cation</name>
        <dbReference type="ChEBI" id="CHEBI:24875"/>
        <label>2</label>
    </ligand>
</feature>
<evidence type="ECO:0000256" key="2">
    <source>
        <dbReference type="ARBA" id="ARBA00022448"/>
    </source>
</evidence>
<evidence type="ECO:0000256" key="6">
    <source>
        <dbReference type="HAMAP-Rule" id="MF_00556"/>
    </source>
</evidence>
<evidence type="ECO:0000256" key="5">
    <source>
        <dbReference type="ARBA" id="ARBA00023004"/>
    </source>
</evidence>
<feature type="binding site" evidence="6">
    <location>
        <position position="124"/>
    </location>
    <ligand>
        <name>Fe cation</name>
        <dbReference type="ChEBI" id="CHEBI:24875"/>
        <label>1</label>
    </ligand>
</feature>
<keyword evidence="2 6" id="KW-0813">Transport</keyword>
<protein>
    <recommendedName>
        <fullName evidence="6">Bacteriohemerythrin</fullName>
    </recommendedName>
</protein>
<dbReference type="KEGG" id="hhw:NCTC503_00892"/>
<feature type="binding site" evidence="6">
    <location>
        <position position="63"/>
    </location>
    <ligand>
        <name>Fe cation</name>
        <dbReference type="ChEBI" id="CHEBI:24875"/>
        <label>1</label>
    </ligand>
</feature>
<dbReference type="PROSITE" id="PS00550">
    <property type="entry name" value="HEMERYTHRINS"/>
    <property type="match status" value="1"/>
</dbReference>
<dbReference type="InterPro" id="IPR035938">
    <property type="entry name" value="Hemerythrin-like_sf"/>
</dbReference>
<comment type="function">
    <text evidence="6">Oxygen-binding protein. May be involved in a storage mechanism or for delivery to oxygen-requiring enzymes. The oxygen-binding site contains two iron atoms.</text>
</comment>
<organism evidence="8 9">
    <name type="scientific">Hathewaya histolytica</name>
    <name type="common">Clostridium histolyticum</name>
    <dbReference type="NCBI Taxonomy" id="1498"/>
    <lineage>
        <taxon>Bacteria</taxon>
        <taxon>Bacillati</taxon>
        <taxon>Bacillota</taxon>
        <taxon>Clostridia</taxon>
        <taxon>Eubacteriales</taxon>
        <taxon>Clostridiaceae</taxon>
        <taxon>Hathewaya</taxon>
    </lineage>
</organism>
<dbReference type="Proteomes" id="UP000308489">
    <property type="component" value="Chromosome 1"/>
</dbReference>
<feature type="binding site" evidence="6">
    <location>
        <position position="59"/>
    </location>
    <ligand>
        <name>Fe cation</name>
        <dbReference type="ChEBI" id="CHEBI:24875"/>
        <label>1</label>
    </ligand>
</feature>
<evidence type="ECO:0000256" key="3">
    <source>
        <dbReference type="ARBA" id="ARBA00022621"/>
    </source>
</evidence>
<feature type="binding site" evidence="6">
    <location>
        <position position="119"/>
    </location>
    <ligand>
        <name>Fe cation</name>
        <dbReference type="ChEBI" id="CHEBI:24875"/>
        <label>2</label>
    </ligand>
</feature>
<dbReference type="Gene3D" id="1.20.120.50">
    <property type="entry name" value="Hemerythrin-like"/>
    <property type="match status" value="1"/>
</dbReference>
<proteinExistence type="inferred from homology"/>
<feature type="binding site" evidence="6">
    <location>
        <position position="19"/>
    </location>
    <ligand>
        <name>Fe cation</name>
        <dbReference type="ChEBI" id="CHEBI:24875"/>
        <label>1</label>
    </ligand>
</feature>
<feature type="binding site" evidence="6">
    <location>
        <position position="63"/>
    </location>
    <ligand>
        <name>Fe cation</name>
        <dbReference type="ChEBI" id="CHEBI:24875"/>
        <label>2</label>
    </ligand>
</feature>
<dbReference type="InterPro" id="IPR016131">
    <property type="entry name" value="Haemerythrin_Fe_BS"/>
</dbReference>
<dbReference type="OrthoDB" id="9797092at2"/>
<dbReference type="InterPro" id="IPR012827">
    <property type="entry name" value="Hemerythrin_metal-bd"/>
</dbReference>
<dbReference type="NCBIfam" id="NF033749">
    <property type="entry name" value="bact_hemeryth"/>
    <property type="match status" value="1"/>
</dbReference>